<feature type="transmembrane region" description="Helical" evidence="4">
    <location>
        <begin position="574"/>
        <end position="591"/>
    </location>
</feature>
<evidence type="ECO:0000256" key="1">
    <source>
        <dbReference type="ARBA" id="ARBA00022741"/>
    </source>
</evidence>
<sequence>MSVTARLGVDIGSATTKAVLALPGGARLPLMPDGSPRMRSRVFALPDGGFLVGSAARAAALEHPDRYLADPMLTIAGASIQLGDRTVDAVEVFAAILTAIKAEATRIAGHQLDLVTLTVPPAWGRIRRDALREAATTAGFTNVVFVSAPAAIATYLASTSANRTTAGGYMLVCDAGAAATTLTVLEHDDHGLQQLATTVAAGASGRDFDQLVAAHLIAAVTPPGQPASAADLQDPQWRSVLAAAEDAKVNLFDHERTAVALHDPYPPVVVDRTDLAKIVQPALAALSAAVTEVLSAADIAGTHLSLVVLAGGNAAMPGMKQVLASTTCHEPQVPVRTDIAAAEGALTAAVGSEVRAAVPAELPRVKLRPTDLIRPALFAASSMALLAAVAMTLWTGDSPTGLTVHLAEELISAAAVVAVLTAWSVAHLLPTLYLAGDSNVSEGTTLIRATFAGAGALGIVIAALYGLAIGALVGAITTEYASHAIVPAVPVAAGALLVAALARSIPAAAVAAWLTQLRHPVSAVLLGSFGILAMRYAVSAQISPGLSSIIIRIGGAATGLAIAVTLIRSRRLQLLTAAILTIGGFSVSSLGNNRAITLAYIAAIIWWTATRVATTARIAYPQLRARVEQVLTARSP</sequence>
<feature type="transmembrane region" description="Helical" evidence="4">
    <location>
        <begin position="376"/>
        <end position="395"/>
    </location>
</feature>
<dbReference type="Gene3D" id="3.30.420.40">
    <property type="match status" value="2"/>
</dbReference>
<feature type="transmembrane region" description="Helical" evidence="4">
    <location>
        <begin position="597"/>
        <end position="620"/>
    </location>
</feature>
<feature type="transmembrane region" description="Helical" evidence="4">
    <location>
        <begin position="410"/>
        <end position="434"/>
    </location>
</feature>
<gene>
    <name evidence="5" type="ORF">SAMN05421812_102648</name>
</gene>
<keyword evidence="4" id="KW-1133">Transmembrane helix</keyword>
<feature type="transmembrane region" description="Helical" evidence="4">
    <location>
        <begin position="488"/>
        <end position="514"/>
    </location>
</feature>
<keyword evidence="4" id="KW-0812">Transmembrane</keyword>
<dbReference type="EMBL" id="FZPH01000002">
    <property type="protein sequence ID" value="SNS98963.1"/>
    <property type="molecule type" value="Genomic_DNA"/>
</dbReference>
<dbReference type="Proteomes" id="UP000198362">
    <property type="component" value="Unassembled WGS sequence"/>
</dbReference>
<dbReference type="SUPFAM" id="SSF53067">
    <property type="entry name" value="Actin-like ATPase domain"/>
    <property type="match status" value="2"/>
</dbReference>
<dbReference type="PANTHER" id="PTHR42749">
    <property type="entry name" value="CELL SHAPE-DETERMINING PROTEIN MREB"/>
    <property type="match status" value="1"/>
</dbReference>
<dbReference type="InterPro" id="IPR043129">
    <property type="entry name" value="ATPase_NBD"/>
</dbReference>
<dbReference type="RefSeq" id="WP_089245842.1">
    <property type="nucleotide sequence ID" value="NZ_FZPH01000002.1"/>
</dbReference>
<evidence type="ECO:0000256" key="2">
    <source>
        <dbReference type="ARBA" id="ARBA00022840"/>
    </source>
</evidence>
<dbReference type="Gene3D" id="3.90.640.10">
    <property type="entry name" value="Actin, Chain A, domain 4"/>
    <property type="match status" value="1"/>
</dbReference>
<feature type="transmembrane region" description="Helical" evidence="4">
    <location>
        <begin position="446"/>
        <end position="476"/>
    </location>
</feature>
<feature type="transmembrane region" description="Helical" evidence="4">
    <location>
        <begin position="549"/>
        <end position="567"/>
    </location>
</feature>
<keyword evidence="2" id="KW-0067">ATP-binding</keyword>
<dbReference type="GO" id="GO:0140662">
    <property type="term" value="F:ATP-dependent protein folding chaperone"/>
    <property type="evidence" value="ECO:0007669"/>
    <property type="project" value="InterPro"/>
</dbReference>
<name>A0A239J109_9ACTN</name>
<dbReference type="PANTHER" id="PTHR42749:SF1">
    <property type="entry name" value="CELL SHAPE-DETERMINING PROTEIN MREB"/>
    <property type="match status" value="1"/>
</dbReference>
<keyword evidence="3" id="KW-0143">Chaperone</keyword>
<dbReference type="AlphaFoldDB" id="A0A239J109"/>
<evidence type="ECO:0000313" key="5">
    <source>
        <dbReference type="EMBL" id="SNS98963.1"/>
    </source>
</evidence>
<dbReference type="InterPro" id="IPR013126">
    <property type="entry name" value="Hsp_70_fam"/>
</dbReference>
<keyword evidence="6" id="KW-1185">Reference proteome</keyword>
<accession>A0A239J109</accession>
<dbReference type="GO" id="GO:0005524">
    <property type="term" value="F:ATP binding"/>
    <property type="evidence" value="ECO:0007669"/>
    <property type="project" value="UniProtKB-KW"/>
</dbReference>
<proteinExistence type="predicted"/>
<evidence type="ECO:0000256" key="3">
    <source>
        <dbReference type="ARBA" id="ARBA00023186"/>
    </source>
</evidence>
<dbReference type="OrthoDB" id="3328239at2"/>
<organism evidence="5 6">
    <name type="scientific">Asanoa hainanensis</name>
    <dbReference type="NCBI Taxonomy" id="560556"/>
    <lineage>
        <taxon>Bacteria</taxon>
        <taxon>Bacillati</taxon>
        <taxon>Actinomycetota</taxon>
        <taxon>Actinomycetes</taxon>
        <taxon>Micromonosporales</taxon>
        <taxon>Micromonosporaceae</taxon>
        <taxon>Asanoa</taxon>
    </lineage>
</organism>
<evidence type="ECO:0000256" key="4">
    <source>
        <dbReference type="SAM" id="Phobius"/>
    </source>
</evidence>
<keyword evidence="1" id="KW-0547">Nucleotide-binding</keyword>
<keyword evidence="4" id="KW-0472">Membrane</keyword>
<dbReference type="Pfam" id="PF00012">
    <property type="entry name" value="HSP70"/>
    <property type="match status" value="1"/>
</dbReference>
<evidence type="ECO:0000313" key="6">
    <source>
        <dbReference type="Proteomes" id="UP000198362"/>
    </source>
</evidence>
<feature type="transmembrane region" description="Helical" evidence="4">
    <location>
        <begin position="521"/>
        <end position="537"/>
    </location>
</feature>
<reference evidence="5 6" key="1">
    <citation type="submission" date="2017-06" db="EMBL/GenBank/DDBJ databases">
        <authorList>
            <person name="Kim H.J."/>
            <person name="Triplett B.A."/>
        </authorList>
    </citation>
    <scope>NUCLEOTIDE SEQUENCE [LARGE SCALE GENOMIC DNA]</scope>
    <source>
        <strain evidence="5 6">CGMCC 4.5593</strain>
    </source>
</reference>
<protein>
    <submittedName>
        <fullName evidence="5">Hsp70 protein</fullName>
    </submittedName>
</protein>